<evidence type="ECO:0000256" key="4">
    <source>
        <dbReference type="ARBA" id="ARBA00022729"/>
    </source>
</evidence>
<keyword evidence="14" id="KW-1185">Reference proteome</keyword>
<organism evidence="13 14">
    <name type="scientific">Collybia nuda</name>
    <dbReference type="NCBI Taxonomy" id="64659"/>
    <lineage>
        <taxon>Eukaryota</taxon>
        <taxon>Fungi</taxon>
        <taxon>Dikarya</taxon>
        <taxon>Basidiomycota</taxon>
        <taxon>Agaricomycotina</taxon>
        <taxon>Agaricomycetes</taxon>
        <taxon>Agaricomycetidae</taxon>
        <taxon>Agaricales</taxon>
        <taxon>Tricholomatineae</taxon>
        <taxon>Clitocybaceae</taxon>
        <taxon>Collybia</taxon>
    </lineage>
</organism>
<evidence type="ECO:0000313" key="13">
    <source>
        <dbReference type="EMBL" id="KAF9460466.1"/>
    </source>
</evidence>
<evidence type="ECO:0000259" key="11">
    <source>
        <dbReference type="Pfam" id="PF00732"/>
    </source>
</evidence>
<keyword evidence="3" id="KW-0285">Flavoprotein</keyword>
<dbReference type="InterPro" id="IPR012132">
    <property type="entry name" value="GMC_OxRdtase"/>
</dbReference>
<evidence type="ECO:0000256" key="6">
    <source>
        <dbReference type="ARBA" id="ARBA00023002"/>
    </source>
</evidence>
<keyword evidence="6" id="KW-0560">Oxidoreductase</keyword>
<feature type="binding site" evidence="9">
    <location>
        <position position="102"/>
    </location>
    <ligand>
        <name>FAD</name>
        <dbReference type="ChEBI" id="CHEBI:57692"/>
    </ligand>
</feature>
<evidence type="ECO:0000256" key="7">
    <source>
        <dbReference type="ARBA" id="ARBA00023180"/>
    </source>
</evidence>
<proteinExistence type="inferred from homology"/>
<keyword evidence="5 9" id="KW-0274">FAD</keyword>
<keyword evidence="4 10" id="KW-0732">Signal</keyword>
<evidence type="ECO:0000256" key="3">
    <source>
        <dbReference type="ARBA" id="ARBA00022630"/>
    </source>
</evidence>
<dbReference type="GO" id="GO:0050660">
    <property type="term" value="F:flavin adenine dinucleotide binding"/>
    <property type="evidence" value="ECO:0007669"/>
    <property type="project" value="InterPro"/>
</dbReference>
<evidence type="ECO:0000256" key="5">
    <source>
        <dbReference type="ARBA" id="ARBA00022827"/>
    </source>
</evidence>
<dbReference type="EMBL" id="MU150298">
    <property type="protein sequence ID" value="KAF9460466.1"/>
    <property type="molecule type" value="Genomic_DNA"/>
</dbReference>
<dbReference type="InterPro" id="IPR036188">
    <property type="entry name" value="FAD/NAD-bd_sf"/>
</dbReference>
<evidence type="ECO:0008006" key="15">
    <source>
        <dbReference type="Google" id="ProtNLM"/>
    </source>
</evidence>
<evidence type="ECO:0000256" key="2">
    <source>
        <dbReference type="ARBA" id="ARBA00010790"/>
    </source>
</evidence>
<feature type="binding site" evidence="9">
    <location>
        <begin position="110"/>
        <end position="113"/>
    </location>
    <ligand>
        <name>FAD</name>
        <dbReference type="ChEBI" id="CHEBI:57692"/>
    </ligand>
</feature>
<evidence type="ECO:0000256" key="1">
    <source>
        <dbReference type="ARBA" id="ARBA00001974"/>
    </source>
</evidence>
<feature type="active site" description="Proton donor" evidence="8">
    <location>
        <position position="546"/>
    </location>
</feature>
<evidence type="ECO:0000256" key="8">
    <source>
        <dbReference type="PIRSR" id="PIRSR000137-1"/>
    </source>
</evidence>
<dbReference type="InterPro" id="IPR000172">
    <property type="entry name" value="GMC_OxRdtase_N"/>
</dbReference>
<dbReference type="GO" id="GO:0016614">
    <property type="term" value="F:oxidoreductase activity, acting on CH-OH group of donors"/>
    <property type="evidence" value="ECO:0007669"/>
    <property type="project" value="InterPro"/>
</dbReference>
<evidence type="ECO:0000256" key="10">
    <source>
        <dbReference type="SAM" id="SignalP"/>
    </source>
</evidence>
<feature type="domain" description="Glucose-methanol-choline oxidoreductase C-terminal" evidence="12">
    <location>
        <begin position="463"/>
        <end position="598"/>
    </location>
</feature>
<comment type="cofactor">
    <cofactor evidence="1 9">
        <name>FAD</name>
        <dbReference type="ChEBI" id="CHEBI:57692"/>
    </cofactor>
</comment>
<accession>A0A9P5Y2Y2</accession>
<comment type="similarity">
    <text evidence="2">Belongs to the GMC oxidoreductase family.</text>
</comment>
<comment type="caution">
    <text evidence="13">The sequence shown here is derived from an EMBL/GenBank/DDBJ whole genome shotgun (WGS) entry which is preliminary data.</text>
</comment>
<feature type="chain" id="PRO_5040261195" description="Alcohol oxidase" evidence="10">
    <location>
        <begin position="19"/>
        <end position="610"/>
    </location>
</feature>
<feature type="active site" description="Proton acceptor" evidence="8">
    <location>
        <position position="589"/>
    </location>
</feature>
<dbReference type="PIRSF" id="PIRSF000137">
    <property type="entry name" value="Alcohol_oxidase"/>
    <property type="match status" value="1"/>
</dbReference>
<feature type="signal peptide" evidence="10">
    <location>
        <begin position="1"/>
        <end position="18"/>
    </location>
</feature>
<protein>
    <recommendedName>
        <fullName evidence="15">Alcohol oxidase</fullName>
    </recommendedName>
</protein>
<dbReference type="Gene3D" id="3.50.50.60">
    <property type="entry name" value="FAD/NAD(P)-binding domain"/>
    <property type="match status" value="1"/>
</dbReference>
<dbReference type="AlphaFoldDB" id="A0A9P5Y2Y2"/>
<dbReference type="SUPFAM" id="SSF51905">
    <property type="entry name" value="FAD/NAD(P)-binding domain"/>
    <property type="match status" value="1"/>
</dbReference>
<dbReference type="Pfam" id="PF00732">
    <property type="entry name" value="GMC_oxred_N"/>
    <property type="match status" value="1"/>
</dbReference>
<name>A0A9P5Y2Y2_9AGAR</name>
<dbReference type="Gene3D" id="3.30.560.10">
    <property type="entry name" value="Glucose Oxidase, domain 3"/>
    <property type="match status" value="1"/>
</dbReference>
<dbReference type="OrthoDB" id="269227at2759"/>
<dbReference type="InterPro" id="IPR007867">
    <property type="entry name" value="GMC_OxRtase_C"/>
</dbReference>
<dbReference type="SUPFAM" id="SSF54373">
    <property type="entry name" value="FAD-linked reductases, C-terminal domain"/>
    <property type="match status" value="1"/>
</dbReference>
<evidence type="ECO:0000313" key="14">
    <source>
        <dbReference type="Proteomes" id="UP000807353"/>
    </source>
</evidence>
<evidence type="ECO:0000259" key="12">
    <source>
        <dbReference type="Pfam" id="PF05199"/>
    </source>
</evidence>
<dbReference type="PANTHER" id="PTHR11552">
    <property type="entry name" value="GLUCOSE-METHANOL-CHOLINE GMC OXIDOREDUCTASE"/>
    <property type="match status" value="1"/>
</dbReference>
<dbReference type="Pfam" id="PF05199">
    <property type="entry name" value="GMC_oxred_C"/>
    <property type="match status" value="1"/>
</dbReference>
<gene>
    <name evidence="13" type="ORF">BDZ94DRAFT_1311477</name>
</gene>
<keyword evidence="7" id="KW-0325">Glycoprotein</keyword>
<evidence type="ECO:0000256" key="9">
    <source>
        <dbReference type="PIRSR" id="PIRSR000137-2"/>
    </source>
</evidence>
<sequence>MKLLGFGTAVLFVARVSGTIIDLKTSSASAQAILQSTNFELSLEEEQPDLRSRAVYLRMQERRYWSSKREDLVSEKNGFAFAKTDIDWLYVTTPQKHASGRVLGGDSSVNGLVWVRGPKAEYDAIGSLGNPGWNWDAFYAAMRKAESLNIPSPELTREFGFQVQPQSLGSTGPVDVSFPDFLPIGHQKLVEASIELGHTFNKDPYSGNNTGVFYSLSSETTQGVRDSSETGYLDPVMARKNLVVLSNALATRLNITNAKGGQVTTSGVQVRFPDGSIQFAKVESLGGEVILSGGVIRTPQLLELSGIGDPRVLSPQGIDVKIDLPGVGANFEDHTIVTLVYQLKEPFLSFDALGYNETLKAEQQELFKSGKGWLTFAQGVVNMEPAHVILTPAEQEEARQRLQVKPPTISEDEFSVIKDQIFSGVPMVEYILFNSFQNGFFASGNLKEANRSYVSMAVTHVHPLSRGGVHINTSSIDDHPNIDPNFIESEFDRWFLAKAAAYGRKFFETDAMREIFEPQETFPGTNITTQAQWEQFVMDSVNPGYHPVGTASLLPRAKNGVVDSKLKVYGTTNLRVADVSVMPLLISAHTQPAAYAIGEMAASIIKGSHP</sequence>
<reference evidence="13" key="1">
    <citation type="submission" date="2020-11" db="EMBL/GenBank/DDBJ databases">
        <authorList>
            <consortium name="DOE Joint Genome Institute"/>
            <person name="Ahrendt S."/>
            <person name="Riley R."/>
            <person name="Andreopoulos W."/>
            <person name="Labutti K."/>
            <person name="Pangilinan J."/>
            <person name="Ruiz-Duenas F.J."/>
            <person name="Barrasa J.M."/>
            <person name="Sanchez-Garcia M."/>
            <person name="Camarero S."/>
            <person name="Miyauchi S."/>
            <person name="Serrano A."/>
            <person name="Linde D."/>
            <person name="Babiker R."/>
            <person name="Drula E."/>
            <person name="Ayuso-Fernandez I."/>
            <person name="Pacheco R."/>
            <person name="Padilla G."/>
            <person name="Ferreira P."/>
            <person name="Barriuso J."/>
            <person name="Kellner H."/>
            <person name="Castanera R."/>
            <person name="Alfaro M."/>
            <person name="Ramirez L."/>
            <person name="Pisabarro A.G."/>
            <person name="Kuo A."/>
            <person name="Tritt A."/>
            <person name="Lipzen A."/>
            <person name="He G."/>
            <person name="Yan M."/>
            <person name="Ng V."/>
            <person name="Cullen D."/>
            <person name="Martin F."/>
            <person name="Rosso M.-N."/>
            <person name="Henrissat B."/>
            <person name="Hibbett D."/>
            <person name="Martinez A.T."/>
            <person name="Grigoriev I.V."/>
        </authorList>
    </citation>
    <scope>NUCLEOTIDE SEQUENCE</scope>
    <source>
        <strain evidence="13">CBS 247.69</strain>
    </source>
</reference>
<feature type="domain" description="Glucose-methanol-choline oxidoreductase N-terminal" evidence="11">
    <location>
        <begin position="99"/>
        <end position="335"/>
    </location>
</feature>
<dbReference type="Proteomes" id="UP000807353">
    <property type="component" value="Unassembled WGS sequence"/>
</dbReference>
<dbReference type="PANTHER" id="PTHR11552:SF201">
    <property type="entry name" value="GLUCOSE-METHANOL-CHOLINE OXIDOREDUCTASE N-TERMINAL DOMAIN-CONTAINING PROTEIN"/>
    <property type="match status" value="1"/>
</dbReference>